<evidence type="ECO:0000256" key="4">
    <source>
        <dbReference type="ARBA" id="ARBA00022683"/>
    </source>
</evidence>
<dbReference type="STRING" id="52770.BSZ40_04015"/>
<evidence type="ECO:0000313" key="9">
    <source>
        <dbReference type="Proteomes" id="UP000185612"/>
    </source>
</evidence>
<dbReference type="InterPro" id="IPR018113">
    <property type="entry name" value="PTrfase_EIIB_Cys"/>
</dbReference>
<evidence type="ECO:0000256" key="3">
    <source>
        <dbReference type="ARBA" id="ARBA00022679"/>
    </source>
</evidence>
<dbReference type="PANTHER" id="PTHR30009">
    <property type="entry name" value="CYTOCHROME C-TYPE SYNTHESIS PROTEIN AND PTS TRANSMEMBRANE COMPONENT"/>
    <property type="match status" value="1"/>
</dbReference>
<evidence type="ECO:0000256" key="1">
    <source>
        <dbReference type="ARBA" id="ARBA00022448"/>
    </source>
</evidence>
<feature type="domain" description="PTS EIIB type-1" evidence="7">
    <location>
        <begin position="1"/>
        <end position="76"/>
    </location>
</feature>
<evidence type="ECO:0000259" key="7">
    <source>
        <dbReference type="PROSITE" id="PS51098"/>
    </source>
</evidence>
<dbReference type="GO" id="GO:0016301">
    <property type="term" value="F:kinase activity"/>
    <property type="evidence" value="ECO:0007669"/>
    <property type="project" value="UniProtKB-KW"/>
</dbReference>
<dbReference type="Proteomes" id="UP000185612">
    <property type="component" value="Unassembled WGS sequence"/>
</dbReference>
<dbReference type="AlphaFoldDB" id="A0A1Q5PWV5"/>
<dbReference type="SUPFAM" id="SSF55604">
    <property type="entry name" value="Glucose permease domain IIB"/>
    <property type="match status" value="1"/>
</dbReference>
<dbReference type="Gene3D" id="3.30.1360.60">
    <property type="entry name" value="Glucose permease domain IIB"/>
    <property type="match status" value="1"/>
</dbReference>
<dbReference type="GO" id="GO:0090563">
    <property type="term" value="F:protein-phosphocysteine-sugar phosphotransferase activity"/>
    <property type="evidence" value="ECO:0007669"/>
    <property type="project" value="TreeGrafter"/>
</dbReference>
<dbReference type="RefSeq" id="WP_073823540.1">
    <property type="nucleotide sequence ID" value="NZ_JAUNKL010000050.1"/>
</dbReference>
<keyword evidence="1" id="KW-0813">Transport</keyword>
<name>A0A1Q5PWV5_9ACTO</name>
<dbReference type="InterPro" id="IPR001996">
    <property type="entry name" value="PTS_IIB_1"/>
</dbReference>
<gene>
    <name evidence="8" type="ORF">BSZ40_04015</name>
</gene>
<dbReference type="GO" id="GO:0009401">
    <property type="term" value="P:phosphoenolpyruvate-dependent sugar phosphotransferase system"/>
    <property type="evidence" value="ECO:0007669"/>
    <property type="project" value="UniProtKB-KW"/>
</dbReference>
<feature type="active site" description="Phosphocysteine intermediate; for EIIB activity" evidence="6">
    <location>
        <position position="23"/>
    </location>
</feature>
<dbReference type="InParanoid" id="A0A1Q5PWV5"/>
<evidence type="ECO:0000256" key="6">
    <source>
        <dbReference type="PROSITE-ProRule" id="PRU00421"/>
    </source>
</evidence>
<evidence type="ECO:0000256" key="2">
    <source>
        <dbReference type="ARBA" id="ARBA00022597"/>
    </source>
</evidence>
<evidence type="ECO:0000313" key="8">
    <source>
        <dbReference type="EMBL" id="OKL52081.1"/>
    </source>
</evidence>
<dbReference type="GO" id="GO:0005886">
    <property type="term" value="C:plasma membrane"/>
    <property type="evidence" value="ECO:0007669"/>
    <property type="project" value="TreeGrafter"/>
</dbReference>
<keyword evidence="9" id="KW-1185">Reference proteome</keyword>
<dbReference type="NCBIfam" id="TIGR00826">
    <property type="entry name" value="EIIB_glc"/>
    <property type="match status" value="1"/>
</dbReference>
<dbReference type="EMBL" id="MQVS01000003">
    <property type="protein sequence ID" value="OKL52081.1"/>
    <property type="molecule type" value="Genomic_DNA"/>
</dbReference>
<dbReference type="CDD" id="cd00212">
    <property type="entry name" value="PTS_IIB_glc"/>
    <property type="match status" value="1"/>
</dbReference>
<dbReference type="GO" id="GO:0008982">
    <property type="term" value="F:protein-N(PI)-phosphohistidine-sugar phosphotransferase activity"/>
    <property type="evidence" value="ECO:0007669"/>
    <property type="project" value="InterPro"/>
</dbReference>
<dbReference type="PANTHER" id="PTHR30009:SF4">
    <property type="entry name" value="PTS SYSTEM N-ACETYLGLUCOSAMINE-SPECIFIC EIICBA COMPONENT"/>
    <property type="match status" value="1"/>
</dbReference>
<dbReference type="InterPro" id="IPR050429">
    <property type="entry name" value="PTS_Glucose_EIICBA"/>
</dbReference>
<keyword evidence="3" id="KW-0808">Transferase</keyword>
<accession>A0A1Q5PWV5</accession>
<dbReference type="PROSITE" id="PS51098">
    <property type="entry name" value="PTS_EIIB_TYPE_1"/>
    <property type="match status" value="1"/>
</dbReference>
<keyword evidence="2 8" id="KW-0762">Sugar transport</keyword>
<dbReference type="PROSITE" id="PS01035">
    <property type="entry name" value="PTS_EIIB_TYPE_1_CYS"/>
    <property type="match status" value="1"/>
</dbReference>
<keyword evidence="5" id="KW-0418">Kinase</keyword>
<organism evidence="8 9">
    <name type="scientific">Buchananella hordeovulneris</name>
    <dbReference type="NCBI Taxonomy" id="52770"/>
    <lineage>
        <taxon>Bacteria</taxon>
        <taxon>Bacillati</taxon>
        <taxon>Actinomycetota</taxon>
        <taxon>Actinomycetes</taxon>
        <taxon>Actinomycetales</taxon>
        <taxon>Actinomycetaceae</taxon>
        <taxon>Buchananella</taxon>
    </lineage>
</organism>
<dbReference type="InterPro" id="IPR036878">
    <property type="entry name" value="Glu_permease_IIB"/>
</dbReference>
<proteinExistence type="predicted"/>
<dbReference type="GO" id="GO:0015764">
    <property type="term" value="P:N-acetylglucosamine transport"/>
    <property type="evidence" value="ECO:0007669"/>
    <property type="project" value="TreeGrafter"/>
</dbReference>
<sequence>MSQAKQILGALGGSANIIDLEPCITRLRVELHDGDKVDEAMLKEAGVYGLMRMGDVVQVIVGPNADAIAEEIADLQ</sequence>
<dbReference type="Pfam" id="PF00367">
    <property type="entry name" value="PTS_EIIB"/>
    <property type="match status" value="1"/>
</dbReference>
<keyword evidence="4" id="KW-0598">Phosphotransferase system</keyword>
<reference evidence="9" key="1">
    <citation type="submission" date="2016-12" db="EMBL/GenBank/DDBJ databases">
        <authorList>
            <person name="Meng X."/>
        </authorList>
    </citation>
    <scope>NUCLEOTIDE SEQUENCE [LARGE SCALE GENOMIC DNA]</scope>
    <source>
        <strain evidence="9">DSM 20732</strain>
    </source>
</reference>
<comment type="caution">
    <text evidence="8">The sequence shown here is derived from an EMBL/GenBank/DDBJ whole genome shotgun (WGS) entry which is preliminary data.</text>
</comment>
<evidence type="ECO:0000256" key="5">
    <source>
        <dbReference type="ARBA" id="ARBA00022777"/>
    </source>
</evidence>
<dbReference type="OrthoDB" id="2045873at2"/>
<protein>
    <submittedName>
        <fullName evidence="8">PTS sugar transporter</fullName>
    </submittedName>
</protein>